<dbReference type="Proteomes" id="UP000799779">
    <property type="component" value="Unassembled WGS sequence"/>
</dbReference>
<organism evidence="3 4">
    <name type="scientific">Amniculicola lignicola CBS 123094</name>
    <dbReference type="NCBI Taxonomy" id="1392246"/>
    <lineage>
        <taxon>Eukaryota</taxon>
        <taxon>Fungi</taxon>
        <taxon>Dikarya</taxon>
        <taxon>Ascomycota</taxon>
        <taxon>Pezizomycotina</taxon>
        <taxon>Dothideomycetes</taxon>
        <taxon>Pleosporomycetidae</taxon>
        <taxon>Pleosporales</taxon>
        <taxon>Amniculicolaceae</taxon>
        <taxon>Amniculicola</taxon>
    </lineage>
</organism>
<feature type="compositionally biased region" description="Pro residues" evidence="1">
    <location>
        <begin position="190"/>
        <end position="200"/>
    </location>
</feature>
<dbReference type="OrthoDB" id="5421909at2759"/>
<dbReference type="InterPro" id="IPR008972">
    <property type="entry name" value="Cupredoxin"/>
</dbReference>
<name>A0A6A5X3Z9_9PLEO</name>
<evidence type="ECO:0000256" key="1">
    <source>
        <dbReference type="SAM" id="MobiDB-lite"/>
    </source>
</evidence>
<keyword evidence="4" id="KW-1185">Reference proteome</keyword>
<dbReference type="SUPFAM" id="SSF49503">
    <property type="entry name" value="Cupredoxins"/>
    <property type="match status" value="1"/>
</dbReference>
<dbReference type="InterPro" id="IPR052953">
    <property type="entry name" value="Ser-rich/MCO-related"/>
</dbReference>
<dbReference type="PANTHER" id="PTHR34883">
    <property type="entry name" value="SERINE-RICH PROTEIN, PUTATIVE-RELATED-RELATED"/>
    <property type="match status" value="1"/>
</dbReference>
<evidence type="ECO:0000313" key="3">
    <source>
        <dbReference type="EMBL" id="KAF2007663.1"/>
    </source>
</evidence>
<feature type="compositionally biased region" description="Low complexity" evidence="1">
    <location>
        <begin position="201"/>
        <end position="226"/>
    </location>
</feature>
<dbReference type="Gene3D" id="2.60.40.420">
    <property type="entry name" value="Cupredoxins - blue copper proteins"/>
    <property type="match status" value="1"/>
</dbReference>
<evidence type="ECO:0008006" key="5">
    <source>
        <dbReference type="Google" id="ProtNLM"/>
    </source>
</evidence>
<proteinExistence type="predicted"/>
<dbReference type="PANTHER" id="PTHR34883:SF17">
    <property type="entry name" value="CUPREDOXIN"/>
    <property type="match status" value="1"/>
</dbReference>
<dbReference type="CDD" id="cd00920">
    <property type="entry name" value="Cupredoxin"/>
    <property type="match status" value="1"/>
</dbReference>
<dbReference type="EMBL" id="ML977556">
    <property type="protein sequence ID" value="KAF2007663.1"/>
    <property type="molecule type" value="Genomic_DNA"/>
</dbReference>
<dbReference type="AlphaFoldDB" id="A0A6A5X3Z9"/>
<sequence>MRLLLVSTALVAVVTALPKPKAAHSQERDIIYRPAKRQAKVIPVVVGGPQDTFVPNSVTAAVGDIIQFQFANGNHTVSQSSADIACTQLEGGVYSGHIPFVDAQTDVGTFNMPVTTAEPMFLFCATGPHCQEGQVMVLNPTSGQQVLDYTKLSQATTKSVDGTTAVGGTAARIALTAAAFSPAPVQDAAAPPPAEAPPAPAESAAPAASSAPAAASDAPAAAASSAAPIPAVLTGILS</sequence>
<keyword evidence="2" id="KW-0732">Signal</keyword>
<reference evidence="3" key="1">
    <citation type="journal article" date="2020" name="Stud. Mycol.">
        <title>101 Dothideomycetes genomes: a test case for predicting lifestyles and emergence of pathogens.</title>
        <authorList>
            <person name="Haridas S."/>
            <person name="Albert R."/>
            <person name="Binder M."/>
            <person name="Bloem J."/>
            <person name="Labutti K."/>
            <person name="Salamov A."/>
            <person name="Andreopoulos B."/>
            <person name="Baker S."/>
            <person name="Barry K."/>
            <person name="Bills G."/>
            <person name="Bluhm B."/>
            <person name="Cannon C."/>
            <person name="Castanera R."/>
            <person name="Culley D."/>
            <person name="Daum C."/>
            <person name="Ezra D."/>
            <person name="Gonzalez J."/>
            <person name="Henrissat B."/>
            <person name="Kuo A."/>
            <person name="Liang C."/>
            <person name="Lipzen A."/>
            <person name="Lutzoni F."/>
            <person name="Magnuson J."/>
            <person name="Mondo S."/>
            <person name="Nolan M."/>
            <person name="Ohm R."/>
            <person name="Pangilinan J."/>
            <person name="Park H.-J."/>
            <person name="Ramirez L."/>
            <person name="Alfaro M."/>
            <person name="Sun H."/>
            <person name="Tritt A."/>
            <person name="Yoshinaga Y."/>
            <person name="Zwiers L.-H."/>
            <person name="Turgeon B."/>
            <person name="Goodwin S."/>
            <person name="Spatafora J."/>
            <person name="Crous P."/>
            <person name="Grigoriev I."/>
        </authorList>
    </citation>
    <scope>NUCLEOTIDE SEQUENCE</scope>
    <source>
        <strain evidence="3">CBS 123094</strain>
    </source>
</reference>
<gene>
    <name evidence="3" type="ORF">P154DRAFT_516486</name>
</gene>
<protein>
    <recommendedName>
        <fullName evidence="5">Cupredoxin</fullName>
    </recommendedName>
</protein>
<accession>A0A6A5X3Z9</accession>
<evidence type="ECO:0000256" key="2">
    <source>
        <dbReference type="SAM" id="SignalP"/>
    </source>
</evidence>
<feature type="region of interest" description="Disordered" evidence="1">
    <location>
        <begin position="185"/>
        <end position="226"/>
    </location>
</feature>
<evidence type="ECO:0000313" key="4">
    <source>
        <dbReference type="Proteomes" id="UP000799779"/>
    </source>
</evidence>
<feature type="signal peptide" evidence="2">
    <location>
        <begin position="1"/>
        <end position="16"/>
    </location>
</feature>
<feature type="chain" id="PRO_5025370344" description="Cupredoxin" evidence="2">
    <location>
        <begin position="17"/>
        <end position="238"/>
    </location>
</feature>